<protein>
    <submittedName>
        <fullName evidence="2">Uncharacterized protein</fullName>
    </submittedName>
</protein>
<keyword evidence="3" id="KW-1185">Reference proteome</keyword>
<accession>I4B613</accession>
<evidence type="ECO:0000313" key="3">
    <source>
        <dbReference type="Proteomes" id="UP000006048"/>
    </source>
</evidence>
<dbReference type="EMBL" id="CP002959">
    <property type="protein sequence ID" value="AFM12720.1"/>
    <property type="molecule type" value="Genomic_DNA"/>
</dbReference>
<dbReference type="RefSeq" id="WP_014803226.1">
    <property type="nucleotide sequence ID" value="NC_018020.1"/>
</dbReference>
<dbReference type="Proteomes" id="UP000006048">
    <property type="component" value="Chromosome"/>
</dbReference>
<reference evidence="2 3" key="1">
    <citation type="submission" date="2012-06" db="EMBL/GenBank/DDBJ databases">
        <title>The complete chromosome of genome of Turneriella parva DSM 21527.</title>
        <authorList>
            <consortium name="US DOE Joint Genome Institute (JGI-PGF)"/>
            <person name="Lucas S."/>
            <person name="Han J."/>
            <person name="Lapidus A."/>
            <person name="Bruce D."/>
            <person name="Goodwin L."/>
            <person name="Pitluck S."/>
            <person name="Peters L."/>
            <person name="Kyrpides N."/>
            <person name="Mavromatis K."/>
            <person name="Ivanova N."/>
            <person name="Mikhailova N."/>
            <person name="Chertkov O."/>
            <person name="Detter J.C."/>
            <person name="Tapia R."/>
            <person name="Han C."/>
            <person name="Land M."/>
            <person name="Hauser L."/>
            <person name="Markowitz V."/>
            <person name="Cheng J.-F."/>
            <person name="Hugenholtz P."/>
            <person name="Woyke T."/>
            <person name="Wu D."/>
            <person name="Gronow S."/>
            <person name="Wellnitz S."/>
            <person name="Brambilla E."/>
            <person name="Klenk H.-P."/>
            <person name="Eisen J.A."/>
        </authorList>
    </citation>
    <scope>NUCLEOTIDE SEQUENCE [LARGE SCALE GENOMIC DNA]</scope>
    <source>
        <strain evidence="3">ATCC BAA-1111 / DSM 21527 / NCTC 11395 / H</strain>
    </source>
</reference>
<feature type="region of interest" description="Disordered" evidence="1">
    <location>
        <begin position="110"/>
        <end position="130"/>
    </location>
</feature>
<gene>
    <name evidence="2" type="ordered locus">Turpa_2074</name>
</gene>
<evidence type="ECO:0000313" key="2">
    <source>
        <dbReference type="EMBL" id="AFM12720.1"/>
    </source>
</evidence>
<dbReference type="STRING" id="869212.Turpa_2074"/>
<proteinExistence type="predicted"/>
<dbReference type="HOGENOM" id="CLU_918103_0_0_12"/>
<organism evidence="2 3">
    <name type="scientific">Turneriella parva (strain ATCC BAA-1111 / DSM 21527 / NCTC 11395 / H)</name>
    <name type="common">Leptospira parva</name>
    <dbReference type="NCBI Taxonomy" id="869212"/>
    <lineage>
        <taxon>Bacteria</taxon>
        <taxon>Pseudomonadati</taxon>
        <taxon>Spirochaetota</taxon>
        <taxon>Spirochaetia</taxon>
        <taxon>Leptospirales</taxon>
        <taxon>Leptospiraceae</taxon>
        <taxon>Turneriella</taxon>
    </lineage>
</organism>
<dbReference type="AlphaFoldDB" id="I4B613"/>
<name>I4B613_TURPD</name>
<dbReference type="KEGG" id="tpx:Turpa_2074"/>
<evidence type="ECO:0000256" key="1">
    <source>
        <dbReference type="SAM" id="MobiDB-lite"/>
    </source>
</evidence>
<sequence>MPPLERPARLKQTPPTEKRIDFAVYAIRGLLILLATGVLWCGYRTVSCVSNHYGTHTVVYKVTERKWKSTIVLESKNLETLTAWANELPSDAKVLRREKKIRSYRDIQTGTRTESYEEEETAETTRTQEKTSVERVKTGEREECATNYESIGSGAARKVTRCKKVPVYSDRTVTTSTAEPTTEKRKVTKKRAIPVFEKQPVYDTEVTYRAWRWSEVRRWETEGTDLPVKPPQPVLKPAERAANYRLSAPRTAFEVMFERSDKGDAPASTVQLLEEAEFAKIQPEQKVEFLFIPYKNTLERKAK</sequence>